<dbReference type="Pfam" id="PF25597">
    <property type="entry name" value="SH3_retrovirus"/>
    <property type="match status" value="1"/>
</dbReference>
<dbReference type="AlphaFoldDB" id="A0AAV3PBW6"/>
<evidence type="ECO:0000313" key="3">
    <source>
        <dbReference type="Proteomes" id="UP001454036"/>
    </source>
</evidence>
<accession>A0AAV3PBW6</accession>
<proteinExistence type="predicted"/>
<protein>
    <recommendedName>
        <fullName evidence="1">Retroviral polymerase SH3-like domain-containing protein</fullName>
    </recommendedName>
</protein>
<dbReference type="Proteomes" id="UP001454036">
    <property type="component" value="Unassembled WGS sequence"/>
</dbReference>
<gene>
    <name evidence="2" type="ORF">LIER_07190</name>
</gene>
<comment type="caution">
    <text evidence="2">The sequence shown here is derived from an EMBL/GenBank/DDBJ whole genome shotgun (WGS) entry which is preliminary data.</text>
</comment>
<organism evidence="2 3">
    <name type="scientific">Lithospermum erythrorhizon</name>
    <name type="common">Purple gromwell</name>
    <name type="synonym">Lithospermum officinale var. erythrorhizon</name>
    <dbReference type="NCBI Taxonomy" id="34254"/>
    <lineage>
        <taxon>Eukaryota</taxon>
        <taxon>Viridiplantae</taxon>
        <taxon>Streptophyta</taxon>
        <taxon>Embryophyta</taxon>
        <taxon>Tracheophyta</taxon>
        <taxon>Spermatophyta</taxon>
        <taxon>Magnoliopsida</taxon>
        <taxon>eudicotyledons</taxon>
        <taxon>Gunneridae</taxon>
        <taxon>Pentapetalae</taxon>
        <taxon>asterids</taxon>
        <taxon>lamiids</taxon>
        <taxon>Boraginales</taxon>
        <taxon>Boraginaceae</taxon>
        <taxon>Boraginoideae</taxon>
        <taxon>Lithospermeae</taxon>
        <taxon>Lithospermum</taxon>
    </lineage>
</organism>
<name>A0AAV3PBW6_LITER</name>
<sequence length="170" mass="19225">MHDKTEVFTLFTRFLALVDLQFNARVKMGWKVYDLETKESFVSRDVKFVESIFPFSKINDHPVVDSEQIGGTIPGRDPKLFVIPDFAEIEQQPSLVEDGNELAAGDEGLATAFVGTCEEVHEARLGRGMRVRAHSVRLRAFVVHTIIDSSTPLPHPTGYFIESPAFLRFW</sequence>
<evidence type="ECO:0000313" key="2">
    <source>
        <dbReference type="EMBL" id="GAA0147507.1"/>
    </source>
</evidence>
<dbReference type="InterPro" id="IPR057670">
    <property type="entry name" value="SH3_retrovirus"/>
</dbReference>
<feature type="domain" description="Retroviral polymerase SH3-like" evidence="1">
    <location>
        <begin position="28"/>
        <end position="58"/>
    </location>
</feature>
<reference evidence="2 3" key="1">
    <citation type="submission" date="2024-01" db="EMBL/GenBank/DDBJ databases">
        <title>The complete chloroplast genome sequence of Lithospermum erythrorhizon: insights into the phylogenetic relationship among Boraginaceae species and the maternal lineages of purple gromwells.</title>
        <authorList>
            <person name="Okada T."/>
            <person name="Watanabe K."/>
        </authorList>
    </citation>
    <scope>NUCLEOTIDE SEQUENCE [LARGE SCALE GENOMIC DNA]</scope>
</reference>
<keyword evidence="3" id="KW-1185">Reference proteome</keyword>
<evidence type="ECO:0000259" key="1">
    <source>
        <dbReference type="Pfam" id="PF25597"/>
    </source>
</evidence>
<dbReference type="EMBL" id="BAABME010001091">
    <property type="protein sequence ID" value="GAA0147507.1"/>
    <property type="molecule type" value="Genomic_DNA"/>
</dbReference>